<gene>
    <name evidence="1" type="ORF">GAYE_SCF02G2156</name>
</gene>
<protein>
    <submittedName>
        <fullName evidence="1">Uncharacterized protein</fullName>
    </submittedName>
</protein>
<comment type="caution">
    <text evidence="1">The sequence shown here is derived from an EMBL/GenBank/DDBJ whole genome shotgun (WGS) entry which is preliminary data.</text>
</comment>
<sequence length="505" mass="57350">MGWNSFHQTDIQSFFSKQDACNSHNSNRAGPTCSCCKRDHHRRQVFSLVESLHRRQQQQRDRSSVTPFFAHHVTKPQRLLDFVQEQPQRYVSSIEFDAQDAIFALAYSERNIEIHEFLPFLLQQNGRNGGGDTTTAKKANPTYSADTLRLRLDTQQRKHSVSKFSPVNNNVLACGFRNCHATWLFDLERCSETEPTQVLGKNENLAVGCQNLCFGSPTTSHHPQQYHAACLACACNDGLGRIYDIRSRHVSSACLVLRRQQAAQQHLASAILLEDHFVYMGYASGEIAQFDLRMTESSYASPLHLWNPENLLCKEKIGSQPWKKSCSAVDDILQDPFFPSVIITRNRDGVVMGIDTHRMEMAFCLANPTGKNTERSALKTDRTKRQRIYGIDETVFSQETFFSQNMIELPEEERLLSLASRLKKVHRLQCSPCWERTSANIIFPDPFSSNLRRIDIIASLKKYTKTSAQQIPFEANSLPCAVALHKPTNHLLVGLMNGKTVVIEL</sequence>
<dbReference type="AlphaFoldDB" id="A0AAV9IA55"/>
<reference evidence="1 2" key="1">
    <citation type="submission" date="2022-07" db="EMBL/GenBank/DDBJ databases">
        <title>Genome-wide signatures of adaptation to extreme environments.</title>
        <authorList>
            <person name="Cho C.H."/>
            <person name="Yoon H.S."/>
        </authorList>
    </citation>
    <scope>NUCLEOTIDE SEQUENCE [LARGE SCALE GENOMIC DNA]</scope>
    <source>
        <strain evidence="1 2">108.79 E11</strain>
    </source>
</reference>
<dbReference type="EMBL" id="JANCYU010000022">
    <property type="protein sequence ID" value="KAK4524257.1"/>
    <property type="molecule type" value="Genomic_DNA"/>
</dbReference>
<evidence type="ECO:0000313" key="2">
    <source>
        <dbReference type="Proteomes" id="UP001300502"/>
    </source>
</evidence>
<dbReference type="Gene3D" id="2.130.10.10">
    <property type="entry name" value="YVTN repeat-like/Quinoprotein amine dehydrogenase"/>
    <property type="match status" value="1"/>
</dbReference>
<accession>A0AAV9IA55</accession>
<dbReference type="SUPFAM" id="SSF50978">
    <property type="entry name" value="WD40 repeat-like"/>
    <property type="match status" value="1"/>
</dbReference>
<dbReference type="InterPro" id="IPR015943">
    <property type="entry name" value="WD40/YVTN_repeat-like_dom_sf"/>
</dbReference>
<keyword evidence="2" id="KW-1185">Reference proteome</keyword>
<dbReference type="InterPro" id="IPR036322">
    <property type="entry name" value="WD40_repeat_dom_sf"/>
</dbReference>
<organism evidence="1 2">
    <name type="scientific">Galdieria yellowstonensis</name>
    <dbReference type="NCBI Taxonomy" id="3028027"/>
    <lineage>
        <taxon>Eukaryota</taxon>
        <taxon>Rhodophyta</taxon>
        <taxon>Bangiophyceae</taxon>
        <taxon>Galdieriales</taxon>
        <taxon>Galdieriaceae</taxon>
        <taxon>Galdieria</taxon>
    </lineage>
</organism>
<dbReference type="Proteomes" id="UP001300502">
    <property type="component" value="Unassembled WGS sequence"/>
</dbReference>
<name>A0AAV9IA55_9RHOD</name>
<evidence type="ECO:0000313" key="1">
    <source>
        <dbReference type="EMBL" id="KAK4524257.1"/>
    </source>
</evidence>
<proteinExistence type="predicted"/>